<evidence type="ECO:0000313" key="2">
    <source>
        <dbReference type="Proteomes" id="UP001163324"/>
    </source>
</evidence>
<accession>A0ACC0V829</accession>
<sequence>MSSFAKHKASPLKVIFVATVLFVVLCILVIVLLISTEITSMRPDHDPEAGFGDASRADQRSRAYHGETTAAGLQHWGSLLAQGPGRVLPLPRRHEDGAATGGSGTRNASWKLSSAAKKQLRRSPEQTAGDGLLGCACSMLSASGRGDTAREPKRRLAGLLGTKPVMDLEAQLG</sequence>
<reference evidence="1" key="1">
    <citation type="submission" date="2022-10" db="EMBL/GenBank/DDBJ databases">
        <title>Complete Genome of Trichothecium roseum strain YXFP-22015, a Plant Pathogen Isolated from Citrus.</title>
        <authorList>
            <person name="Wang Y."/>
            <person name="Zhu L."/>
        </authorList>
    </citation>
    <scope>NUCLEOTIDE SEQUENCE</scope>
    <source>
        <strain evidence="1">YXFP-22015</strain>
    </source>
</reference>
<name>A0ACC0V829_9HYPO</name>
<evidence type="ECO:0000313" key="1">
    <source>
        <dbReference type="EMBL" id="KAI9902560.1"/>
    </source>
</evidence>
<comment type="caution">
    <text evidence="1">The sequence shown here is derived from an EMBL/GenBank/DDBJ whole genome shotgun (WGS) entry which is preliminary data.</text>
</comment>
<protein>
    <submittedName>
        <fullName evidence="1">Uncharacterized protein</fullName>
    </submittedName>
</protein>
<keyword evidence="2" id="KW-1185">Reference proteome</keyword>
<dbReference type="EMBL" id="CM047941">
    <property type="protein sequence ID" value="KAI9902560.1"/>
    <property type="molecule type" value="Genomic_DNA"/>
</dbReference>
<proteinExistence type="predicted"/>
<dbReference type="Proteomes" id="UP001163324">
    <property type="component" value="Chromosome 2"/>
</dbReference>
<gene>
    <name evidence="1" type="ORF">N3K66_001912</name>
</gene>
<organism evidence="1 2">
    <name type="scientific">Trichothecium roseum</name>
    <dbReference type="NCBI Taxonomy" id="47278"/>
    <lineage>
        <taxon>Eukaryota</taxon>
        <taxon>Fungi</taxon>
        <taxon>Dikarya</taxon>
        <taxon>Ascomycota</taxon>
        <taxon>Pezizomycotina</taxon>
        <taxon>Sordariomycetes</taxon>
        <taxon>Hypocreomycetidae</taxon>
        <taxon>Hypocreales</taxon>
        <taxon>Hypocreales incertae sedis</taxon>
        <taxon>Trichothecium</taxon>
    </lineage>
</organism>